<sequence length="575" mass="63675">MVVETSALLNVLGALSTVYTAYSLIKSNKDRCKQLVDRCEVIAKRLEALLTVNNDARIISRIGDLEKAFKKTADTITKVGQQGYVTSLLNTEENAALIEDAQRALTELITTMSLETIIDVSAWQKENEMTVRREFEHVRREIRRLKVDLDNGLASHGATIDQLTQVVEKMAKKLGESVTPANASSAVAPEIPVRASQPRGRSWSSPASVRPSIASLFDRALPPETAGTVDTGVSRKGSSVGGTRPTLPAPPFSAGCEVQPRYRAHIPLVAPSPLVQSHMSHQPSPLSQLNDEVFSDSEVPDDPPPPYSALSWEDEVTAAYERMEGNLQNPDQPTTSRSSTQAVVSFGSPEVTPSSPGLASREDKPLPDDPLSRVRQSLKRKEINNFSLMKTIGQFGKINTRVLVEMCLFPKSRAFDTAVSLDSFEPTQRDKLQLIKSRAHKNAEGTNQPELSDLPRPEYNHVLLLCPRETKPTVIIVEEKQSLPQQVVKAYILDAVEPMTLVSVNRPDRKSWLLIPYYPEMTIRKAKEYVRRYFQNSLLVSCSLPGQSKQLNENSTLLQNGVQAYNHNLNMTITS</sequence>
<dbReference type="InterPro" id="IPR059179">
    <property type="entry name" value="MLKL-like_MCAfunc"/>
</dbReference>
<dbReference type="OrthoDB" id="3233049at2759"/>
<feature type="compositionally biased region" description="Basic and acidic residues" evidence="1">
    <location>
        <begin position="360"/>
        <end position="371"/>
    </location>
</feature>
<dbReference type="GO" id="GO:0007166">
    <property type="term" value="P:cell surface receptor signaling pathway"/>
    <property type="evidence" value="ECO:0007669"/>
    <property type="project" value="InterPro"/>
</dbReference>
<dbReference type="InterPro" id="IPR036537">
    <property type="entry name" value="Adaptor_Cbl_N_dom_sf"/>
</dbReference>
<feature type="region of interest" description="Disordered" evidence="1">
    <location>
        <begin position="326"/>
        <end position="371"/>
    </location>
</feature>
<dbReference type="CDD" id="cd21037">
    <property type="entry name" value="MLKL_NTD"/>
    <property type="match status" value="1"/>
</dbReference>
<name>A0A9Q5HR15_SANBA</name>
<dbReference type="Pfam" id="PF22215">
    <property type="entry name" value="MLKL_N"/>
    <property type="match status" value="1"/>
</dbReference>
<protein>
    <recommendedName>
        <fullName evidence="2">Mixed lineage kinase domain-containing protein</fullName>
    </recommendedName>
</protein>
<keyword evidence="4" id="KW-1185">Reference proteome</keyword>
<feature type="region of interest" description="Disordered" evidence="1">
    <location>
        <begin position="218"/>
        <end position="254"/>
    </location>
</feature>
<organism evidence="3 4">
    <name type="scientific">Sanghuangporus baumii</name>
    <name type="common">Phellinus baumii</name>
    <dbReference type="NCBI Taxonomy" id="108892"/>
    <lineage>
        <taxon>Eukaryota</taxon>
        <taxon>Fungi</taxon>
        <taxon>Dikarya</taxon>
        <taxon>Basidiomycota</taxon>
        <taxon>Agaricomycotina</taxon>
        <taxon>Agaricomycetes</taxon>
        <taxon>Hymenochaetales</taxon>
        <taxon>Hymenochaetaceae</taxon>
        <taxon>Sanghuangporus</taxon>
    </lineage>
</organism>
<evidence type="ECO:0000313" key="3">
    <source>
        <dbReference type="EMBL" id="OCB84417.1"/>
    </source>
</evidence>
<evidence type="ECO:0000256" key="1">
    <source>
        <dbReference type="SAM" id="MobiDB-lite"/>
    </source>
</evidence>
<dbReference type="AlphaFoldDB" id="A0A9Q5HR15"/>
<feature type="domain" description="Mixed lineage kinase" evidence="2">
    <location>
        <begin position="10"/>
        <end position="116"/>
    </location>
</feature>
<accession>A0A9Q5HR15</accession>
<dbReference type="EMBL" id="LNZH02000215">
    <property type="protein sequence ID" value="OCB84417.1"/>
    <property type="molecule type" value="Genomic_DNA"/>
</dbReference>
<dbReference type="Gene3D" id="1.20.930.20">
    <property type="entry name" value="Adaptor protein Cbl, N-terminal domain"/>
    <property type="match status" value="1"/>
</dbReference>
<evidence type="ECO:0000313" key="4">
    <source>
        <dbReference type="Proteomes" id="UP000757232"/>
    </source>
</evidence>
<gene>
    <name evidence="3" type="ORF">A7U60_g8401</name>
</gene>
<feature type="compositionally biased region" description="Polar residues" evidence="1">
    <location>
        <begin position="326"/>
        <end position="343"/>
    </location>
</feature>
<feature type="region of interest" description="Disordered" evidence="1">
    <location>
        <begin position="275"/>
        <end position="310"/>
    </location>
</feature>
<proteinExistence type="predicted"/>
<reference evidence="3" key="1">
    <citation type="submission" date="2016-06" db="EMBL/GenBank/DDBJ databases">
        <title>Draft Genome sequence of the fungus Inonotus baumii.</title>
        <authorList>
            <person name="Zhu H."/>
            <person name="Lin W."/>
        </authorList>
    </citation>
    <scope>NUCLEOTIDE SEQUENCE</scope>
    <source>
        <strain evidence="3">821</strain>
    </source>
</reference>
<comment type="caution">
    <text evidence="3">The sequence shown here is derived from an EMBL/GenBank/DDBJ whole genome shotgun (WGS) entry which is preliminary data.</text>
</comment>
<feature type="compositionally biased region" description="Polar residues" evidence="1">
    <location>
        <begin position="275"/>
        <end position="290"/>
    </location>
</feature>
<dbReference type="InterPro" id="IPR054000">
    <property type="entry name" value="MLKL_N"/>
</dbReference>
<dbReference type="Proteomes" id="UP000757232">
    <property type="component" value="Unassembled WGS sequence"/>
</dbReference>
<evidence type="ECO:0000259" key="2">
    <source>
        <dbReference type="Pfam" id="PF22215"/>
    </source>
</evidence>